<dbReference type="AlphaFoldDB" id="A0A9Q3B9G9"/>
<keyword evidence="3" id="KW-1185">Reference proteome</keyword>
<sequence length="330" mass="37476">MVNFVYGDLNNILFGGTTPTIMEYFEDRGISNPLDESVHEINLFLLNQVHLPSYIYRSIDLIIKDSANDIPEEILSSIQPPGFPRHLIELKRMTPVILFINLNFAKRLCNGTRLLVCEVRGHMLVCTIMTGWWKGTTVFLPKIKLHYEENKDYGIFFSRYQFPMALAYAITINNAQGQSFGYFGVGFLTSTTTSPPFKKKRKITKIFIKTSITSSQPTQSLPRSCSFFTPLLFPSISPPLVPILKTTLQFMSPSPARSKPPPSQLALLMNPTPDPPDEDDHMIVPEIYEREPGFLTQSQYVDQLNTLANILQKLENLEKRETNVNLPANL</sequence>
<dbReference type="SUPFAM" id="SSF52540">
    <property type="entry name" value="P-loop containing nucleoside triphosphate hydrolases"/>
    <property type="match status" value="1"/>
</dbReference>
<dbReference type="PANTHER" id="PTHR10492">
    <property type="match status" value="1"/>
</dbReference>
<dbReference type="EMBL" id="AVOT02000124">
    <property type="protein sequence ID" value="MBW0461208.1"/>
    <property type="molecule type" value="Genomic_DNA"/>
</dbReference>
<evidence type="ECO:0000259" key="1">
    <source>
        <dbReference type="Pfam" id="PF21530"/>
    </source>
</evidence>
<organism evidence="2 3">
    <name type="scientific">Austropuccinia psidii MF-1</name>
    <dbReference type="NCBI Taxonomy" id="1389203"/>
    <lineage>
        <taxon>Eukaryota</taxon>
        <taxon>Fungi</taxon>
        <taxon>Dikarya</taxon>
        <taxon>Basidiomycota</taxon>
        <taxon>Pucciniomycotina</taxon>
        <taxon>Pucciniomycetes</taxon>
        <taxon>Pucciniales</taxon>
        <taxon>Sphaerophragmiaceae</taxon>
        <taxon>Austropuccinia</taxon>
    </lineage>
</organism>
<proteinExistence type="predicted"/>
<reference evidence="2" key="1">
    <citation type="submission" date="2021-03" db="EMBL/GenBank/DDBJ databases">
        <title>Draft genome sequence of rust myrtle Austropuccinia psidii MF-1, a brazilian biotype.</title>
        <authorList>
            <person name="Quecine M.C."/>
            <person name="Pachon D.M.R."/>
            <person name="Bonatelli M.L."/>
            <person name="Correr F.H."/>
            <person name="Franceschini L.M."/>
            <person name="Leite T.F."/>
            <person name="Margarido G.R.A."/>
            <person name="Almeida C.A."/>
            <person name="Ferrarezi J.A."/>
            <person name="Labate C.A."/>
        </authorList>
    </citation>
    <scope>NUCLEOTIDE SEQUENCE</scope>
    <source>
        <strain evidence="2">MF-1</strain>
    </source>
</reference>
<dbReference type="Proteomes" id="UP000765509">
    <property type="component" value="Unassembled WGS sequence"/>
</dbReference>
<dbReference type="OrthoDB" id="272985at2759"/>
<evidence type="ECO:0000313" key="3">
    <source>
        <dbReference type="Proteomes" id="UP000765509"/>
    </source>
</evidence>
<dbReference type="InterPro" id="IPR027417">
    <property type="entry name" value="P-loop_NTPase"/>
</dbReference>
<dbReference type="PANTHER" id="PTHR10492:SF57">
    <property type="entry name" value="ATP-DEPENDENT DNA HELICASE"/>
    <property type="match status" value="1"/>
</dbReference>
<name>A0A9Q3B9G9_9BASI</name>
<feature type="domain" description="DNA helicase Pif1-like 2B" evidence="1">
    <location>
        <begin position="73"/>
        <end position="118"/>
    </location>
</feature>
<accession>A0A9Q3B9G9</accession>
<protein>
    <recommendedName>
        <fullName evidence="1">DNA helicase Pif1-like 2B domain-containing protein</fullName>
    </recommendedName>
</protein>
<dbReference type="Pfam" id="PF21530">
    <property type="entry name" value="Pif1_2B_dom"/>
    <property type="match status" value="1"/>
</dbReference>
<dbReference type="InterPro" id="IPR049163">
    <property type="entry name" value="Pif1-like_2B_dom"/>
</dbReference>
<gene>
    <name evidence="2" type="ORF">O181_000923</name>
</gene>
<comment type="caution">
    <text evidence="2">The sequence shown here is derived from an EMBL/GenBank/DDBJ whole genome shotgun (WGS) entry which is preliminary data.</text>
</comment>
<evidence type="ECO:0000313" key="2">
    <source>
        <dbReference type="EMBL" id="MBW0461208.1"/>
    </source>
</evidence>